<accession>Q2SMG4</accession>
<dbReference type="HOGENOM" id="CLU_1298335_0_0_6"/>
<reference evidence="1 2" key="1">
    <citation type="journal article" date="2005" name="Nucleic Acids Res.">
        <title>Genomic blueprint of Hahella chejuensis, a marine microbe producing an algicidal agent.</title>
        <authorList>
            <person name="Jeong H."/>
            <person name="Yim J.H."/>
            <person name="Lee C."/>
            <person name="Choi S.-H."/>
            <person name="Park Y.K."/>
            <person name="Yoon S.H."/>
            <person name="Hur C.-G."/>
            <person name="Kang H.-Y."/>
            <person name="Kim D."/>
            <person name="Lee H.H."/>
            <person name="Park K.H."/>
            <person name="Park S.-H."/>
            <person name="Park H.-S."/>
            <person name="Lee H.K."/>
            <person name="Oh T.K."/>
            <person name="Kim J.F."/>
        </authorList>
    </citation>
    <scope>NUCLEOTIDE SEQUENCE [LARGE SCALE GENOMIC DNA]</scope>
    <source>
        <strain evidence="1 2">KCTC 2396</strain>
    </source>
</reference>
<evidence type="ECO:0000313" key="2">
    <source>
        <dbReference type="Proteomes" id="UP000000238"/>
    </source>
</evidence>
<gene>
    <name evidence="1" type="ordered locus">HCH_01293</name>
</gene>
<dbReference type="AlphaFoldDB" id="Q2SMG4"/>
<evidence type="ECO:0000313" key="1">
    <source>
        <dbReference type="EMBL" id="ABC28160.1"/>
    </source>
</evidence>
<dbReference type="KEGG" id="hch:HCH_01293"/>
<proteinExistence type="predicted"/>
<dbReference type="STRING" id="349521.HCH_01293"/>
<organism evidence="1 2">
    <name type="scientific">Hahella chejuensis (strain KCTC 2396)</name>
    <dbReference type="NCBI Taxonomy" id="349521"/>
    <lineage>
        <taxon>Bacteria</taxon>
        <taxon>Pseudomonadati</taxon>
        <taxon>Pseudomonadota</taxon>
        <taxon>Gammaproteobacteria</taxon>
        <taxon>Oceanospirillales</taxon>
        <taxon>Hahellaceae</taxon>
        <taxon>Hahella</taxon>
    </lineage>
</organism>
<keyword evidence="2" id="KW-1185">Reference proteome</keyword>
<dbReference type="Proteomes" id="UP000000238">
    <property type="component" value="Chromosome"/>
</dbReference>
<dbReference type="EMBL" id="CP000155">
    <property type="protein sequence ID" value="ABC28160.1"/>
    <property type="molecule type" value="Genomic_DNA"/>
</dbReference>
<protein>
    <submittedName>
        <fullName evidence="1">Uncharacterized protein</fullName>
    </submittedName>
</protein>
<sequence>MACGYERLLCFCIRRRPDAIATLNADRADLGSWKKTMTKVAGKICGAGWELTLYSVSEFEERATYQDIARLTRFKLVYANDNIEEEVCDIADLNNLLIQNGVFVSHFSPSQAKGIAEILCKLNHMGELVCADSPYWAGVEAYTGHGPDDINPQATSESISFVVFRSYLMFKRHGFFLARVSVRDMSKYELCCLSEQTRHSFIRPAFPGSKNE</sequence>
<name>Q2SMG4_HAHCH</name>